<dbReference type="Gene3D" id="1.10.260.40">
    <property type="entry name" value="lambda repressor-like DNA-binding domains"/>
    <property type="match status" value="1"/>
</dbReference>
<evidence type="ECO:0000256" key="4">
    <source>
        <dbReference type="ARBA" id="ARBA00023163"/>
    </source>
</evidence>
<evidence type="ECO:0000313" key="7">
    <source>
        <dbReference type="Proteomes" id="UP000252582"/>
    </source>
</evidence>
<comment type="caution">
    <text evidence="6">The sequence shown here is derived from an EMBL/GenBank/DDBJ whole genome shotgun (WGS) entry which is preliminary data.</text>
</comment>
<dbReference type="InterPro" id="IPR026281">
    <property type="entry name" value="HTH_RamB"/>
</dbReference>
<evidence type="ECO:0000256" key="2">
    <source>
        <dbReference type="ARBA" id="ARBA00023015"/>
    </source>
</evidence>
<dbReference type="SMART" id="SM00530">
    <property type="entry name" value="HTH_XRE"/>
    <property type="match status" value="1"/>
</dbReference>
<keyword evidence="7" id="KW-1185">Reference proteome</keyword>
<dbReference type="EMBL" id="QPIX01000016">
    <property type="protein sequence ID" value="RCW20020.1"/>
    <property type="molecule type" value="Genomic_DNA"/>
</dbReference>
<dbReference type="Pfam" id="PF09856">
    <property type="entry name" value="ScfRs"/>
    <property type="match status" value="1"/>
</dbReference>
<accession>A0A6I7HHS8</accession>
<dbReference type="InterPro" id="IPR010359">
    <property type="entry name" value="IrrE_HExxH"/>
</dbReference>
<evidence type="ECO:0000313" key="6">
    <source>
        <dbReference type="EMBL" id="RCW20020.1"/>
    </source>
</evidence>
<dbReference type="PIRSF" id="PIRSF019251">
    <property type="entry name" value="Rv0465c"/>
    <property type="match status" value="1"/>
</dbReference>
<evidence type="ECO:0000259" key="5">
    <source>
        <dbReference type="PROSITE" id="PS50943"/>
    </source>
</evidence>
<dbReference type="PANTHER" id="PTHR46797:SF23">
    <property type="entry name" value="HTH-TYPE TRANSCRIPTIONAL REGULATOR SUTR"/>
    <property type="match status" value="1"/>
</dbReference>
<reference evidence="6 7" key="1">
    <citation type="submission" date="2018-07" db="EMBL/GenBank/DDBJ databases">
        <title>Genomic Encyclopedia of Type Strains, Phase IV (KMG-IV): sequencing the most valuable type-strain genomes for metagenomic binning, comparative biology and taxonomic classification.</title>
        <authorList>
            <person name="Goeker M."/>
        </authorList>
    </citation>
    <scope>NUCLEOTIDE SEQUENCE [LARGE SCALE GENOMIC DNA]</scope>
    <source>
        <strain evidence="6 7">DSM 25528</strain>
    </source>
</reference>
<dbReference type="AlphaFoldDB" id="A0A6I7HHS8"/>
<protein>
    <recommendedName>
        <fullName evidence="5">HTH cro/C1-type domain-containing protein</fullName>
    </recommendedName>
</protein>
<evidence type="ECO:0000256" key="1">
    <source>
        <dbReference type="ARBA" id="ARBA00007227"/>
    </source>
</evidence>
<dbReference type="GO" id="GO:0005829">
    <property type="term" value="C:cytosol"/>
    <property type="evidence" value="ECO:0007669"/>
    <property type="project" value="TreeGrafter"/>
</dbReference>
<evidence type="ECO:0000256" key="3">
    <source>
        <dbReference type="ARBA" id="ARBA00023125"/>
    </source>
</evidence>
<dbReference type="Pfam" id="PF06114">
    <property type="entry name" value="Peptidase_M78"/>
    <property type="match status" value="1"/>
</dbReference>
<proteinExistence type="inferred from homology"/>
<dbReference type="InterPro" id="IPR050807">
    <property type="entry name" value="TransReg_Diox_bact_type"/>
</dbReference>
<dbReference type="InterPro" id="IPR010982">
    <property type="entry name" value="Lambda_DNA-bd_dom_sf"/>
</dbReference>
<gene>
    <name evidence="6" type="ORF">DFR48_11625</name>
</gene>
<dbReference type="PROSITE" id="PS50943">
    <property type="entry name" value="HTH_CROC1"/>
    <property type="match status" value="1"/>
</dbReference>
<dbReference type="Pfam" id="PF01381">
    <property type="entry name" value="HTH_3"/>
    <property type="match status" value="1"/>
</dbReference>
<dbReference type="GO" id="GO:0003700">
    <property type="term" value="F:DNA-binding transcription factor activity"/>
    <property type="evidence" value="ECO:0007669"/>
    <property type="project" value="TreeGrafter"/>
</dbReference>
<comment type="similarity">
    <text evidence="1">Belongs to the short-chain fatty acyl-CoA assimilation regulator (ScfR) family.</text>
</comment>
<dbReference type="CDD" id="cd00093">
    <property type="entry name" value="HTH_XRE"/>
    <property type="match status" value="1"/>
</dbReference>
<dbReference type="InterPro" id="IPR018653">
    <property type="entry name" value="ScfR_C"/>
</dbReference>
<dbReference type="GO" id="GO:0003677">
    <property type="term" value="F:DNA binding"/>
    <property type="evidence" value="ECO:0007669"/>
    <property type="project" value="UniProtKB-KW"/>
</dbReference>
<dbReference type="SUPFAM" id="SSF47413">
    <property type="entry name" value="lambda repressor-like DNA-binding domains"/>
    <property type="match status" value="1"/>
</dbReference>
<dbReference type="InterPro" id="IPR001387">
    <property type="entry name" value="Cro/C1-type_HTH"/>
</dbReference>
<keyword evidence="3" id="KW-0238">DNA-binding</keyword>
<keyword evidence="4" id="KW-0804">Transcription</keyword>
<feature type="domain" description="HTH cro/C1-type" evidence="5">
    <location>
        <begin position="33"/>
        <end position="87"/>
    </location>
</feature>
<dbReference type="PANTHER" id="PTHR46797">
    <property type="entry name" value="HTH-TYPE TRANSCRIPTIONAL REGULATOR"/>
    <property type="match status" value="1"/>
</dbReference>
<organism evidence="6 7">
    <name type="scientific">Ciceribacter lividus</name>
    <dbReference type="NCBI Taxonomy" id="1197950"/>
    <lineage>
        <taxon>Bacteria</taxon>
        <taxon>Pseudomonadati</taxon>
        <taxon>Pseudomonadota</taxon>
        <taxon>Alphaproteobacteria</taxon>
        <taxon>Hyphomicrobiales</taxon>
        <taxon>Rhizobiaceae</taxon>
        <taxon>Ciceribacter</taxon>
    </lineage>
</organism>
<dbReference type="Proteomes" id="UP000252582">
    <property type="component" value="Unassembled WGS sequence"/>
</dbReference>
<keyword evidence="2" id="KW-0805">Transcription regulation</keyword>
<sequence length="490" mass="54723">MIEQAQLRIYKFANSKMRNCKMAIGKLFIGRKVRELRQANHATQAQFADKIGISTSYLNQIENNQRPISAAVLLALAEKFGIDIAELSSGQNDRLLSALTEALSDPLFEQYSPSLQELKLVTQNAPGLAHALIDCHQAYRRNSEQLASYDDRFGGAAPNETTSYDEVRDFFHFVDNYIHELDVEAENLAAELKLGEGDNHAALSACLERRYGVRVVRGEAGDEAIRRFDPASRILTISRYAAAPTRDFQLAVQIAQMHAAPKIEQVLKQAGFRTEEAVEICRLGLENYFAGALVLPYRTFHQAARELRHDVELLAARFGASLEQVCHRLSTLQRPGLKGVPIFFARIDRAGNITKRHSAARLQFARFGAACPLWNAHQAFEMPGRIIRQLAETPDGVRYLCVATQVNKGSVGFRASQPSYALALGCEISYADQFVYADGLDLNNRAAYDPIGISCRICERTKCTSRAVPPLKRKLVVDHRLRNAVPYEIE</sequence>
<name>A0A6I7HHS8_9HYPH</name>